<gene>
    <name evidence="2" type="ORF">EQG66_07740</name>
</gene>
<dbReference type="RefSeq" id="WP_129404025.1">
    <property type="nucleotide sequence ID" value="NZ_SBKP01000006.1"/>
</dbReference>
<protein>
    <recommendedName>
        <fullName evidence="1">DUF7359 domain-containing protein</fullName>
    </recommendedName>
</protein>
<dbReference type="OrthoDB" id="7456251at2"/>
<accession>A0A4Q1KGX9</accession>
<name>A0A4Q1KGX9_9SPHN</name>
<dbReference type="AlphaFoldDB" id="A0A4Q1KGX9"/>
<feature type="domain" description="DUF7359" evidence="1">
    <location>
        <begin position="817"/>
        <end position="936"/>
    </location>
</feature>
<evidence type="ECO:0000313" key="2">
    <source>
        <dbReference type="EMBL" id="RXR28961.1"/>
    </source>
</evidence>
<evidence type="ECO:0000313" key="3">
    <source>
        <dbReference type="Proteomes" id="UP000290958"/>
    </source>
</evidence>
<dbReference type="InterPro" id="IPR055783">
    <property type="entry name" value="DUF7359"/>
</dbReference>
<keyword evidence="3" id="KW-1185">Reference proteome</keyword>
<dbReference type="Proteomes" id="UP000290958">
    <property type="component" value="Unassembled WGS sequence"/>
</dbReference>
<reference evidence="3" key="1">
    <citation type="submission" date="2019-01" db="EMBL/GenBank/DDBJ databases">
        <title>Cytophagaceae bacterium strain CAR-16.</title>
        <authorList>
            <person name="Chen W.-M."/>
        </authorList>
    </citation>
    <scope>NUCLEOTIDE SEQUENCE [LARGE SCALE GENOMIC DNA]</scope>
    <source>
        <strain evidence="3">CHR27</strain>
    </source>
</reference>
<evidence type="ECO:0000259" key="1">
    <source>
        <dbReference type="Pfam" id="PF24058"/>
    </source>
</evidence>
<organism evidence="2 3">
    <name type="scientific">Sphingobium fluviale</name>
    <dbReference type="NCBI Taxonomy" id="2506423"/>
    <lineage>
        <taxon>Bacteria</taxon>
        <taxon>Pseudomonadati</taxon>
        <taxon>Pseudomonadota</taxon>
        <taxon>Alphaproteobacteria</taxon>
        <taxon>Sphingomonadales</taxon>
        <taxon>Sphingomonadaceae</taxon>
        <taxon>Sphingobium</taxon>
    </lineage>
</organism>
<dbReference type="EMBL" id="SBKP01000006">
    <property type="protein sequence ID" value="RXR28961.1"/>
    <property type="molecule type" value="Genomic_DNA"/>
</dbReference>
<comment type="caution">
    <text evidence="2">The sequence shown here is derived from an EMBL/GenBank/DDBJ whole genome shotgun (WGS) entry which is preliminary data.</text>
</comment>
<proteinExistence type="predicted"/>
<dbReference type="Pfam" id="PF24058">
    <property type="entry name" value="DUF7359"/>
    <property type="match status" value="1"/>
</dbReference>
<sequence length="1121" mass="116995">MHILAEITPLDPVAGTRPTLRVSSLQDRGVNGLNGVKWWPGITRKPSMGITLFDGDFSSGVNSGQISMEIAVTALEKLDANARRFVWAGASITVYSGATGQAWPWTKIFVGRVEGFRVQANKLSLSATVDEEPFQAKVLSATYAGTGGLEGGADIKGKSKPWAFGAPKNIEPILIDSINSVFQVSAYGTIKAVTTLYERGAAFSASFGNYADYTALVAASIPAGRWATCLASGLIRLGAPPYGVITADIEGDYLSSTWRRLPGAILQRICSALSISGGLIDTTSLNALDSALAALPAGGNISLYLTEQQEVIDLARDIAISCNAQAGVSWLGQLFTTRVAIASPVASLDAQAKSMPRVVSNVEIQVSPPYTRIQMGGDKCWRVQSFDEIAFQAELIDKGLYSASVVYRDGNIVSLDDGSRWLFVGATPVSGSTPTDVNTNWARMTNAVQSAAIAAAQAAADAAQADADAALTTLTNIASDSLLTPDEKPRVIQDRDAIVAEQAGIDAQASAFSITTEKTTYDTAVSALTTYLATLTSPVLWSNLTGNTTIVGSTFRQKFLDVYAARQALLNKIAAEAAKRADLALGSNLVVNSEFTNGLTGWSAGWDGDSGLPVTRGLNLTGSPNNWFGTKNVAWAKVTGTPAAGKVFDAYYSLGPGATNLDKGLRWAVPVMPGDRLYYSALVAGHRCNVLANLQFWDGNGTYVSEVASATAPVATSTTDFSDGDPTQATRVGAFVNIPNGSAIRFAFLNIRAVCPGGQADPYIFFSDGFIAKVDPNQTVPPVYTMGPGDRRATEGAPSGTLVAGVSADTVATATTNFNASNDRNSAAVAAPTVATDGTAVDHTLQSNGSADISFEWSWGGTEGDIDGFLVYLYQSSSASAYTFGTTPAAETVFTLPANKRAFILFGTAPDQYYSFAVQAYRSVDKDINAAGAIKSTLVKATGGGENPYRPSASVAFAGDVTGTVSGASAATVASGAGKANNGLDSSGNVLTDKVNTSSVQDNAITLLYSQVSGSTYYGNNAWQTIVTYNITTTMAADLHLSAFVALGFASGARNWGIRILLNGVTVVYRSGGAYNDAPSCAEKASVGAGTHTITLDFLGQDSSVVCGAGQSSLIADRRYK</sequence>